<keyword evidence="1" id="KW-0812">Transmembrane</keyword>
<accession>A0ABW5RWV0</accession>
<keyword evidence="3" id="KW-1185">Reference proteome</keyword>
<feature type="transmembrane region" description="Helical" evidence="1">
    <location>
        <begin position="75"/>
        <end position="101"/>
    </location>
</feature>
<name>A0ABW5RWV0_9BACI</name>
<organism evidence="2 3">
    <name type="scientific">Bacillus seohaeanensis</name>
    <dbReference type="NCBI Taxonomy" id="284580"/>
    <lineage>
        <taxon>Bacteria</taxon>
        <taxon>Bacillati</taxon>
        <taxon>Bacillota</taxon>
        <taxon>Bacilli</taxon>
        <taxon>Bacillales</taxon>
        <taxon>Bacillaceae</taxon>
        <taxon>Bacillus</taxon>
    </lineage>
</organism>
<comment type="caution">
    <text evidence="2">The sequence shown here is derived from an EMBL/GenBank/DDBJ whole genome shotgun (WGS) entry which is preliminary data.</text>
</comment>
<gene>
    <name evidence="2" type="ORF">ACFSUL_20920</name>
</gene>
<dbReference type="Proteomes" id="UP001597506">
    <property type="component" value="Unassembled WGS sequence"/>
</dbReference>
<feature type="transmembrane region" description="Helical" evidence="1">
    <location>
        <begin position="192"/>
        <end position="215"/>
    </location>
</feature>
<dbReference type="RefSeq" id="WP_377938291.1">
    <property type="nucleotide sequence ID" value="NZ_JBHUMF010000035.1"/>
</dbReference>
<keyword evidence="1" id="KW-1133">Transmembrane helix</keyword>
<feature type="transmembrane region" description="Helical" evidence="1">
    <location>
        <begin position="159"/>
        <end position="180"/>
    </location>
</feature>
<evidence type="ECO:0000313" key="3">
    <source>
        <dbReference type="Proteomes" id="UP001597506"/>
    </source>
</evidence>
<evidence type="ECO:0000256" key="1">
    <source>
        <dbReference type="SAM" id="Phobius"/>
    </source>
</evidence>
<keyword evidence="1" id="KW-0472">Membrane</keyword>
<protein>
    <recommendedName>
        <fullName evidence="4">Yip1 domain-containing protein</fullName>
    </recommendedName>
</protein>
<evidence type="ECO:0000313" key="2">
    <source>
        <dbReference type="EMBL" id="MFD2683201.1"/>
    </source>
</evidence>
<sequence>MQNEVKLIKGLRQPSIFFYQLKEAEVLKGYRLRIFLLFILSSLVYGLVAHFGIGMNSLSKELVGLSPTAFETEKFYFFIGRVLLGLLYAGIILFIPSLLFWTLSEEAEYRKLVVVQGLTLIILLIEKLTFIPLALYLSLNWFSSPFSLGVLSQYITSNSWVIYFLGCISLFKIWTLFIQYKGLKRLLAKKNWVIWGTLLLYNLVFWCITAFLAYIDFSSLL</sequence>
<proteinExistence type="predicted"/>
<dbReference type="EMBL" id="JBHUMF010000035">
    <property type="protein sequence ID" value="MFD2683201.1"/>
    <property type="molecule type" value="Genomic_DNA"/>
</dbReference>
<feature type="transmembrane region" description="Helical" evidence="1">
    <location>
        <begin position="113"/>
        <end position="139"/>
    </location>
</feature>
<evidence type="ECO:0008006" key="4">
    <source>
        <dbReference type="Google" id="ProtNLM"/>
    </source>
</evidence>
<feature type="transmembrane region" description="Helical" evidence="1">
    <location>
        <begin position="34"/>
        <end position="55"/>
    </location>
</feature>
<reference evidence="3" key="1">
    <citation type="journal article" date="2019" name="Int. J. Syst. Evol. Microbiol.">
        <title>The Global Catalogue of Microorganisms (GCM) 10K type strain sequencing project: providing services to taxonomists for standard genome sequencing and annotation.</title>
        <authorList>
            <consortium name="The Broad Institute Genomics Platform"/>
            <consortium name="The Broad Institute Genome Sequencing Center for Infectious Disease"/>
            <person name="Wu L."/>
            <person name="Ma J."/>
        </authorList>
    </citation>
    <scope>NUCLEOTIDE SEQUENCE [LARGE SCALE GENOMIC DNA]</scope>
    <source>
        <strain evidence="3">KCTC 3913</strain>
    </source>
</reference>